<dbReference type="GO" id="GO:0005730">
    <property type="term" value="C:nucleolus"/>
    <property type="evidence" value="ECO:0007669"/>
    <property type="project" value="TreeGrafter"/>
</dbReference>
<dbReference type="EMBL" id="KN880433">
    <property type="protein sequence ID" value="KIY73956.1"/>
    <property type="molecule type" value="Genomic_DNA"/>
</dbReference>
<evidence type="ECO:0000256" key="2">
    <source>
        <dbReference type="PROSITE-ProRule" id="PRU00176"/>
    </source>
</evidence>
<evidence type="ECO:0000256" key="1">
    <source>
        <dbReference type="ARBA" id="ARBA00022884"/>
    </source>
</evidence>
<name>A0A0D7BWE3_9AGAR</name>
<feature type="compositionally biased region" description="Acidic residues" evidence="3">
    <location>
        <begin position="341"/>
        <end position="351"/>
    </location>
</feature>
<dbReference type="Proteomes" id="UP000054007">
    <property type="component" value="Unassembled WGS sequence"/>
</dbReference>
<dbReference type="OrthoDB" id="439808at2759"/>
<dbReference type="InterPro" id="IPR035979">
    <property type="entry name" value="RBD_domain_sf"/>
</dbReference>
<dbReference type="PANTHER" id="PTHR23236:SF95">
    <property type="entry name" value="NUCLEOLAR PROTEIN 13"/>
    <property type="match status" value="1"/>
</dbReference>
<keyword evidence="6" id="KW-1185">Reference proteome</keyword>
<dbReference type="PROSITE" id="PS50102">
    <property type="entry name" value="RRM"/>
    <property type="match status" value="2"/>
</dbReference>
<keyword evidence="1 2" id="KW-0694">RNA-binding</keyword>
<accession>A0A0D7BWE3</accession>
<dbReference type="AlphaFoldDB" id="A0A0D7BWE3"/>
<dbReference type="Pfam" id="PF00076">
    <property type="entry name" value="RRM_1"/>
    <property type="match status" value="2"/>
</dbReference>
<evidence type="ECO:0000313" key="5">
    <source>
        <dbReference type="EMBL" id="KIY73956.1"/>
    </source>
</evidence>
<dbReference type="InterPro" id="IPR012677">
    <property type="entry name" value="Nucleotide-bd_a/b_plait_sf"/>
</dbReference>
<dbReference type="SMART" id="SM00360">
    <property type="entry name" value="RRM"/>
    <property type="match status" value="2"/>
</dbReference>
<feature type="compositionally biased region" description="Basic and acidic residues" evidence="3">
    <location>
        <begin position="64"/>
        <end position="81"/>
    </location>
</feature>
<feature type="region of interest" description="Disordered" evidence="3">
    <location>
        <begin position="309"/>
        <end position="404"/>
    </location>
</feature>
<evidence type="ECO:0000256" key="3">
    <source>
        <dbReference type="SAM" id="MobiDB-lite"/>
    </source>
</evidence>
<feature type="domain" description="RRM" evidence="4">
    <location>
        <begin position="85"/>
        <end position="167"/>
    </location>
</feature>
<sequence length="404" mass="44010">MSATSSASSSASSRKTSPVPTKRKRADDADSDSDSSDSEVEEGGEEGSDIPVLSHAEKRRQKKKQADEANPAKKAKLDPLGKRQNSVWVGNMSYKTTEDDLKSFFNGCGEVTRINLPRKPSTRPGVKGEGRGFAYVDFATPDAKLLAIGLSEQPLIGRKLLIKDGDDFKGRPAAPTVEGADDKIATAPKTHSKTAQKILRSQKQPPAPTLFLGNLGFDTTEESIQGLFDAHRFPTGKKPENLEEKDPWIRKVRMGTFEDSGACKGFAFVDFSSVEHATSALVNMRNHSLNGRSLKVEYASADAVRRGALRPKVEGAPTRTGASRPQKRERNALRKPAQPDGDAEMELEAEAEPQQTKAKKPMFHMKREGNNPKYRARPGAALAQAQRQSVAIVTDSAPSKKIKF</sequence>
<dbReference type="Gene3D" id="3.30.70.330">
    <property type="match status" value="2"/>
</dbReference>
<dbReference type="STRING" id="1314674.A0A0D7BWE3"/>
<feature type="domain" description="RRM" evidence="4">
    <location>
        <begin position="208"/>
        <end position="301"/>
    </location>
</feature>
<evidence type="ECO:0000313" key="6">
    <source>
        <dbReference type="Proteomes" id="UP000054007"/>
    </source>
</evidence>
<dbReference type="SUPFAM" id="SSF54928">
    <property type="entry name" value="RNA-binding domain, RBD"/>
    <property type="match status" value="2"/>
</dbReference>
<dbReference type="GO" id="GO:0003723">
    <property type="term" value="F:RNA binding"/>
    <property type="evidence" value="ECO:0007669"/>
    <property type="project" value="UniProtKB-UniRule"/>
</dbReference>
<feature type="compositionally biased region" description="Acidic residues" evidence="3">
    <location>
        <begin position="29"/>
        <end position="48"/>
    </location>
</feature>
<reference evidence="5 6" key="1">
    <citation type="journal article" date="2015" name="Fungal Genet. Biol.">
        <title>Evolution of novel wood decay mechanisms in Agaricales revealed by the genome sequences of Fistulina hepatica and Cylindrobasidium torrendii.</title>
        <authorList>
            <person name="Floudas D."/>
            <person name="Held B.W."/>
            <person name="Riley R."/>
            <person name="Nagy L.G."/>
            <person name="Koehler G."/>
            <person name="Ransdell A.S."/>
            <person name="Younus H."/>
            <person name="Chow J."/>
            <person name="Chiniquy J."/>
            <person name="Lipzen A."/>
            <person name="Tritt A."/>
            <person name="Sun H."/>
            <person name="Haridas S."/>
            <person name="LaButti K."/>
            <person name="Ohm R.A."/>
            <person name="Kues U."/>
            <person name="Blanchette R.A."/>
            <person name="Grigoriev I.V."/>
            <person name="Minto R.E."/>
            <person name="Hibbett D.S."/>
        </authorList>
    </citation>
    <scope>NUCLEOTIDE SEQUENCE [LARGE SCALE GENOMIC DNA]</scope>
    <source>
        <strain evidence="5 6">FP15055 ss-10</strain>
    </source>
</reference>
<dbReference type="InterPro" id="IPR000504">
    <property type="entry name" value="RRM_dom"/>
</dbReference>
<evidence type="ECO:0000259" key="4">
    <source>
        <dbReference type="PROSITE" id="PS50102"/>
    </source>
</evidence>
<feature type="region of interest" description="Disordered" evidence="3">
    <location>
        <begin position="1"/>
        <end position="86"/>
    </location>
</feature>
<proteinExistence type="predicted"/>
<gene>
    <name evidence="5" type="ORF">CYLTODRAFT_341370</name>
</gene>
<feature type="compositionally biased region" description="Low complexity" evidence="3">
    <location>
        <begin position="1"/>
        <end position="13"/>
    </location>
</feature>
<dbReference type="PANTHER" id="PTHR23236">
    <property type="entry name" value="EUKARYOTIC TRANSLATION INITIATION FACTOR 4B/4H"/>
    <property type="match status" value="1"/>
</dbReference>
<organism evidence="5 6">
    <name type="scientific">Cylindrobasidium torrendii FP15055 ss-10</name>
    <dbReference type="NCBI Taxonomy" id="1314674"/>
    <lineage>
        <taxon>Eukaryota</taxon>
        <taxon>Fungi</taxon>
        <taxon>Dikarya</taxon>
        <taxon>Basidiomycota</taxon>
        <taxon>Agaricomycotina</taxon>
        <taxon>Agaricomycetes</taxon>
        <taxon>Agaricomycetidae</taxon>
        <taxon>Agaricales</taxon>
        <taxon>Marasmiineae</taxon>
        <taxon>Physalacriaceae</taxon>
        <taxon>Cylindrobasidium</taxon>
    </lineage>
</organism>
<protein>
    <submittedName>
        <fullName evidence="5">RNA-binding domain-containing protein</fullName>
    </submittedName>
</protein>